<comment type="similarity">
    <text evidence="1 8">Belongs to the PDK/BCKDK protein kinase family.</text>
</comment>
<evidence type="ECO:0000313" key="10">
    <source>
        <dbReference type="EMBL" id="TFY51296.1"/>
    </source>
</evidence>
<dbReference type="STRING" id="34475.A0A4Y9XMI2"/>
<dbReference type="GO" id="GO:0005759">
    <property type="term" value="C:mitochondrial matrix"/>
    <property type="evidence" value="ECO:0007669"/>
    <property type="project" value="UniProtKB-SubCell"/>
</dbReference>
<evidence type="ECO:0000256" key="7">
    <source>
        <dbReference type="ARBA" id="ARBA00048201"/>
    </source>
</evidence>
<evidence type="ECO:0000256" key="3">
    <source>
        <dbReference type="ARBA" id="ARBA00022741"/>
    </source>
</evidence>
<comment type="caution">
    <text evidence="10">The sequence shown here is derived from an EMBL/GenBank/DDBJ whole genome shotgun (WGS) entry which is preliminary data.</text>
</comment>
<dbReference type="EMBL" id="SEKV01001226">
    <property type="protein sequence ID" value="TFY51296.1"/>
    <property type="molecule type" value="Genomic_DNA"/>
</dbReference>
<keyword evidence="5 8" id="KW-0067">ATP-binding</keyword>
<dbReference type="Pfam" id="PF10436">
    <property type="entry name" value="BCDHK_Adom3"/>
    <property type="match status" value="1"/>
</dbReference>
<dbReference type="GO" id="GO:0010906">
    <property type="term" value="P:regulation of glucose metabolic process"/>
    <property type="evidence" value="ECO:0007669"/>
    <property type="project" value="TreeGrafter"/>
</dbReference>
<dbReference type="GO" id="GO:0005524">
    <property type="term" value="F:ATP binding"/>
    <property type="evidence" value="ECO:0007669"/>
    <property type="project" value="UniProtKB-UniRule"/>
</dbReference>
<evidence type="ECO:0000256" key="1">
    <source>
        <dbReference type="ARBA" id="ARBA00006155"/>
    </source>
</evidence>
<dbReference type="CDD" id="cd16929">
    <property type="entry name" value="HATPase_PDK-like"/>
    <property type="match status" value="1"/>
</dbReference>
<evidence type="ECO:0000256" key="6">
    <source>
        <dbReference type="ARBA" id="ARBA00023128"/>
    </source>
</evidence>
<organism evidence="10 11">
    <name type="scientific">Rhodofomes roseus</name>
    <dbReference type="NCBI Taxonomy" id="34475"/>
    <lineage>
        <taxon>Eukaryota</taxon>
        <taxon>Fungi</taxon>
        <taxon>Dikarya</taxon>
        <taxon>Basidiomycota</taxon>
        <taxon>Agaricomycotina</taxon>
        <taxon>Agaricomycetes</taxon>
        <taxon>Polyporales</taxon>
        <taxon>Rhodofomes</taxon>
    </lineage>
</organism>
<evidence type="ECO:0000256" key="5">
    <source>
        <dbReference type="ARBA" id="ARBA00022840"/>
    </source>
</evidence>
<dbReference type="Proteomes" id="UP000298390">
    <property type="component" value="Unassembled WGS sequence"/>
</dbReference>
<dbReference type="InterPro" id="IPR005467">
    <property type="entry name" value="His_kinase_dom"/>
</dbReference>
<comment type="subcellular location">
    <subcellularLocation>
        <location evidence="8">Mitochondrion matrix</location>
    </subcellularLocation>
</comment>
<proteinExistence type="inferred from homology"/>
<dbReference type="PROSITE" id="PS50109">
    <property type="entry name" value="HIS_KIN"/>
    <property type="match status" value="1"/>
</dbReference>
<evidence type="ECO:0000259" key="9">
    <source>
        <dbReference type="PROSITE" id="PS50109"/>
    </source>
</evidence>
<dbReference type="PANTHER" id="PTHR11947">
    <property type="entry name" value="PYRUVATE DEHYDROGENASE KINASE"/>
    <property type="match status" value="1"/>
</dbReference>
<protein>
    <recommendedName>
        <fullName evidence="8">Protein-serine/threonine kinase</fullName>
        <ecNumber evidence="8">2.7.11.-</ecNumber>
    </recommendedName>
</protein>
<evidence type="ECO:0000256" key="4">
    <source>
        <dbReference type="ARBA" id="ARBA00022777"/>
    </source>
</evidence>
<dbReference type="Gene3D" id="1.20.140.20">
    <property type="entry name" value="Alpha-ketoacid/pyruvate dehydrogenase kinase, N-terminal domain"/>
    <property type="match status" value="2"/>
</dbReference>
<dbReference type="Gene3D" id="3.30.565.10">
    <property type="entry name" value="Histidine kinase-like ATPase, C-terminal domain"/>
    <property type="match status" value="1"/>
</dbReference>
<dbReference type="Pfam" id="PF02518">
    <property type="entry name" value="HATPase_c"/>
    <property type="match status" value="1"/>
</dbReference>
<name>A0A4Y9XMI2_9APHY</name>
<keyword evidence="4 8" id="KW-0418">Kinase</keyword>
<dbReference type="GO" id="GO:0004740">
    <property type="term" value="F:pyruvate dehydrogenase (acetyl-transferring) kinase activity"/>
    <property type="evidence" value="ECO:0007669"/>
    <property type="project" value="UniProtKB-EC"/>
</dbReference>
<dbReference type="PANTHER" id="PTHR11947:SF3">
    <property type="entry name" value="[PYRUVATE DEHYDROGENASE (ACETYL-TRANSFERRING)] KINASE, MITOCHONDRIAL"/>
    <property type="match status" value="1"/>
</dbReference>
<dbReference type="EC" id="2.7.11.-" evidence="8"/>
<evidence type="ECO:0000256" key="8">
    <source>
        <dbReference type="RuleBase" id="RU366032"/>
    </source>
</evidence>
<sequence>MFRITPALWERIHHYASFPQTGVSLQQMVLFGQNPSQGTLFGASQFLLEELPVRLAHRVKELDQLPHNLSAMPSINRVKEWYAQSFEELISFPTPKLPRHIRDALSASNSETVLPESTPNPSLPFFVDDYGGPTGTGLGLASGTKVGNSNGQKHKMRIPMERRYYANTSKVEWPPEVQEFNRRFTKTLEYIKRRHDPTVTTVAQGVLEWKRSQNARNINLDVQHWLDRFYLSRIGIRFLIGQHIALNTLQPHPDYVGIICTRANVHDIVQEAIENARYVFRVTRQPGADPALSFVCEEHYAMFKGPPVQLICPKDLHFAYVPGHLSHICFELLKNSLRAVVERLGPEHEDSFPPIKVIVVEGKEDITIKISDEGGGIPRSAIPLIWTYMYTTMEAQNIDQDFQASDFKAPMAGFGYGLPLSRLYARYFGGDLRLISMDGFGTDVYIHLNRLSSNREPLP</sequence>
<feature type="domain" description="Histidine kinase" evidence="9">
    <location>
        <begin position="325"/>
        <end position="452"/>
    </location>
</feature>
<dbReference type="SUPFAM" id="SSF55874">
    <property type="entry name" value="ATPase domain of HSP90 chaperone/DNA topoisomerase II/histidine kinase"/>
    <property type="match status" value="1"/>
</dbReference>
<gene>
    <name evidence="10" type="ORF">EVJ58_g10645</name>
</gene>
<dbReference type="AlphaFoldDB" id="A0A4Y9XMI2"/>
<dbReference type="SUPFAM" id="SSF69012">
    <property type="entry name" value="alpha-ketoacid dehydrogenase kinase, N-terminal domain"/>
    <property type="match status" value="1"/>
</dbReference>
<dbReference type="InterPro" id="IPR036784">
    <property type="entry name" value="AK/P_DHK_N_sf"/>
</dbReference>
<comment type="catalytic activity">
    <reaction evidence="7">
        <text>L-seryl-[pyruvate dehydrogenase E1 alpha subunit] + ATP = O-phospho-L-seryl-[pyruvate dehydrogenase E1 alpha subunit] + ADP + H(+)</text>
        <dbReference type="Rhea" id="RHEA:23052"/>
        <dbReference type="Rhea" id="RHEA-COMP:13689"/>
        <dbReference type="Rhea" id="RHEA-COMP:13690"/>
        <dbReference type="ChEBI" id="CHEBI:15378"/>
        <dbReference type="ChEBI" id="CHEBI:29999"/>
        <dbReference type="ChEBI" id="CHEBI:30616"/>
        <dbReference type="ChEBI" id="CHEBI:83421"/>
        <dbReference type="ChEBI" id="CHEBI:456216"/>
        <dbReference type="EC" id="2.7.11.2"/>
    </reaction>
</comment>
<dbReference type="InterPro" id="IPR018955">
    <property type="entry name" value="BCDHK/PDK_N"/>
</dbReference>
<keyword evidence="2 8" id="KW-0808">Transferase</keyword>
<keyword evidence="6 8" id="KW-0496">Mitochondrion</keyword>
<accession>A0A4Y9XMI2</accession>
<dbReference type="InterPro" id="IPR036890">
    <property type="entry name" value="HATPase_C_sf"/>
</dbReference>
<evidence type="ECO:0000313" key="11">
    <source>
        <dbReference type="Proteomes" id="UP000298390"/>
    </source>
</evidence>
<keyword evidence="3 8" id="KW-0547">Nucleotide-binding</keyword>
<dbReference type="SMART" id="SM00387">
    <property type="entry name" value="HATPase_c"/>
    <property type="match status" value="1"/>
</dbReference>
<dbReference type="InterPro" id="IPR003594">
    <property type="entry name" value="HATPase_dom"/>
</dbReference>
<reference evidence="10 11" key="1">
    <citation type="submission" date="2019-01" db="EMBL/GenBank/DDBJ databases">
        <title>Genome sequencing of the rare red list fungi Fomitopsis rosea.</title>
        <authorList>
            <person name="Buettner E."/>
            <person name="Kellner H."/>
        </authorList>
    </citation>
    <scope>NUCLEOTIDE SEQUENCE [LARGE SCALE GENOMIC DNA]</scope>
    <source>
        <strain evidence="10 11">DSM 105464</strain>
    </source>
</reference>
<dbReference type="InterPro" id="IPR039028">
    <property type="entry name" value="BCKD/PDK"/>
</dbReference>
<evidence type="ECO:0000256" key="2">
    <source>
        <dbReference type="ARBA" id="ARBA00022679"/>
    </source>
</evidence>